<dbReference type="EMBL" id="WTQT01000667">
    <property type="protein sequence ID" value="MWR40521.1"/>
    <property type="molecule type" value="Genomic_DNA"/>
</dbReference>
<dbReference type="InterPro" id="IPR017853">
    <property type="entry name" value="GH"/>
</dbReference>
<sequence>MFSIKPGPRNLPIDTPTLLSWNITDGDLNSKLNTLEYLNCVTNIINACGVYPQDLKDREIISTFHAEKIINDLLKNDYKISLFPDTTYRELNKAAQRSITAPDRIGEGKTWIYQRDTMNEREDNKGVHQYGPAEHFTHIISEKPSPKDKYVAYAINIPDYELAADVYNINVTSPSGQQETFKILINPEHLRQTLERKSLTAVQKSQCEIITPKKPGEAILHAFNATYQQIRENMSEFARCHYGYIQIPPVTTFRADGPETPEEEKGYWFHAYQPEDLCTIHNPMGDLQDFIALVKDAKKFGIDIIPDYTFNFMGIGGSGKNDLDYPSTDIRAKISKDIESGIPGYWQGQVLIPFTIDPVTKERKQIHPEDIHLTAKDFEASKDNISKDEWENLYALKEKRLNGMPKTTPKSDQVIMLQNQYVREMRKYGVRGLRYDAAKHS</sequence>
<evidence type="ECO:0008006" key="3">
    <source>
        <dbReference type="Google" id="ProtNLM"/>
    </source>
</evidence>
<name>A0A8T5ZGA5_ECOLX</name>
<comment type="caution">
    <text evidence="1">The sequence shown here is derived from an EMBL/GenBank/DDBJ whole genome shotgun (WGS) entry which is preliminary data.</text>
</comment>
<feature type="non-terminal residue" evidence="1">
    <location>
        <position position="441"/>
    </location>
</feature>
<reference evidence="1 2" key="1">
    <citation type="submission" date="2019-12" db="EMBL/GenBank/DDBJ databases">
        <title>Enteriobacteria Tanzani isolates_8377-8380.</title>
        <authorList>
            <person name="Subbiah M."/>
            <person name="Call D."/>
        </authorList>
    </citation>
    <scope>NUCLEOTIDE SEQUENCE [LARGE SCALE GENOMIC DNA]</scope>
    <source>
        <strain evidence="1 2">8379wE2</strain>
    </source>
</reference>
<dbReference type="PANTHER" id="PTHR43447">
    <property type="entry name" value="ALPHA-AMYLASE"/>
    <property type="match status" value="1"/>
</dbReference>
<dbReference type="Proteomes" id="UP000460875">
    <property type="component" value="Unassembled WGS sequence"/>
</dbReference>
<evidence type="ECO:0000313" key="2">
    <source>
        <dbReference type="Proteomes" id="UP000460875"/>
    </source>
</evidence>
<organism evidence="1 2">
    <name type="scientific">Escherichia coli</name>
    <dbReference type="NCBI Taxonomy" id="562"/>
    <lineage>
        <taxon>Bacteria</taxon>
        <taxon>Pseudomonadati</taxon>
        <taxon>Pseudomonadota</taxon>
        <taxon>Gammaproteobacteria</taxon>
        <taxon>Enterobacterales</taxon>
        <taxon>Enterobacteriaceae</taxon>
        <taxon>Escherichia</taxon>
    </lineage>
</organism>
<dbReference type="SUPFAM" id="SSF51445">
    <property type="entry name" value="(Trans)glycosidases"/>
    <property type="match status" value="1"/>
</dbReference>
<proteinExistence type="predicted"/>
<protein>
    <recommendedName>
        <fullName evidence="3">Alpha-amylase</fullName>
    </recommendedName>
</protein>
<evidence type="ECO:0000313" key="1">
    <source>
        <dbReference type="EMBL" id="MWR40521.1"/>
    </source>
</evidence>
<dbReference type="Gene3D" id="3.20.20.80">
    <property type="entry name" value="Glycosidases"/>
    <property type="match status" value="1"/>
</dbReference>
<gene>
    <name evidence="1" type="ORF">GP975_21150</name>
</gene>
<dbReference type="AlphaFoldDB" id="A0A8T5ZGA5"/>
<accession>A0A8T5ZGA5</accession>